<feature type="active site" evidence="5">
    <location>
        <position position="376"/>
    </location>
</feature>
<dbReference type="Proteomes" id="UP000031847">
    <property type="component" value="Unassembled WGS sequence"/>
</dbReference>
<accession>A0A0B8R4X1</accession>
<gene>
    <name evidence="6" type="ORF">JCM5805K_2416</name>
</gene>
<evidence type="ECO:0000313" key="7">
    <source>
        <dbReference type="Proteomes" id="UP000031847"/>
    </source>
</evidence>
<dbReference type="PIRSF" id="PIRSF005700">
    <property type="entry name" value="PepC"/>
    <property type="match status" value="1"/>
</dbReference>
<dbReference type="GO" id="GO:0009636">
    <property type="term" value="P:response to toxic substance"/>
    <property type="evidence" value="ECO:0007669"/>
    <property type="project" value="TreeGrafter"/>
</dbReference>
<dbReference type="CDD" id="cd00585">
    <property type="entry name" value="Peptidase_C1B"/>
    <property type="match status" value="1"/>
</dbReference>
<dbReference type="InterPro" id="IPR000169">
    <property type="entry name" value="Pept_cys_AS"/>
</dbReference>
<dbReference type="InterPro" id="IPR004134">
    <property type="entry name" value="Peptidase_C1B"/>
</dbReference>
<comment type="similarity">
    <text evidence="4">Belongs to the peptidase C1 family.</text>
</comment>
<keyword evidence="2 4" id="KW-0378">Hydrolase</keyword>
<dbReference type="Pfam" id="PF03051">
    <property type="entry name" value="Peptidase_C1_2"/>
    <property type="match status" value="1"/>
</dbReference>
<sequence>MIMIIFIETFVRSFDLLGGIMTVTSDFTQKLYENFAENTKLRAVENAVTKNGLLSSLEVRGSHAANLPEFSIDLTKDPVTNQKQSGRCWMFAALNTFRHKFINEFKTEDFEFSQAYTFFWDKYEKSNWFMEQIIGDIEMDDRRLKFLLQTPQQDGGQWDMMVAIFEKYGIVPKAVYPESQASSSSRELNQYLNKLLRQDAEILRYTIEQGGDVKAVKEELLQEVFNFLAVTLGLPPQNFEFAFRNKDNEYKKFIGSPKEFYNEYVGIDLNNYVSVINAPTADKPYNKSYTVEFLGNVVGGKEVKHLNVEMDRFKKLAIAQMQAGETVWFGCDVGQESNRSAGLLTMDSYDFKSSLDIEFTQSKAGRLDYGESLMTHAMVLAGVDLDADGNSTKWKVENSWGKDAGQKGYFVASDEWMDEYTYQIVVRKDLLTEEELAAYEEKPQVLLPWDPMGALA</sequence>
<dbReference type="InterPro" id="IPR025660">
    <property type="entry name" value="Pept_his_AS"/>
</dbReference>
<dbReference type="PANTHER" id="PTHR10363">
    <property type="entry name" value="BLEOMYCIN HYDROLASE"/>
    <property type="match status" value="1"/>
</dbReference>
<evidence type="ECO:0000256" key="2">
    <source>
        <dbReference type="ARBA" id="ARBA00022801"/>
    </source>
</evidence>
<evidence type="ECO:0000313" key="6">
    <source>
        <dbReference type="EMBL" id="GAM81294.1"/>
    </source>
</evidence>
<dbReference type="InterPro" id="IPR038765">
    <property type="entry name" value="Papain-like_cys_pep_sf"/>
</dbReference>
<dbReference type="AlphaFoldDB" id="A0A0B8R4X1"/>
<evidence type="ECO:0000256" key="1">
    <source>
        <dbReference type="ARBA" id="ARBA00022670"/>
    </source>
</evidence>
<dbReference type="SUPFAM" id="SSF54001">
    <property type="entry name" value="Cysteine proteinases"/>
    <property type="match status" value="1"/>
</dbReference>
<name>A0A0B8R4X1_LACLL</name>
<evidence type="ECO:0000256" key="4">
    <source>
        <dbReference type="PIRNR" id="PIRNR005700"/>
    </source>
</evidence>
<dbReference type="EMBL" id="BBSI01000037">
    <property type="protein sequence ID" value="GAM81294.1"/>
    <property type="molecule type" value="Genomic_DNA"/>
</dbReference>
<dbReference type="PROSITE" id="PS00139">
    <property type="entry name" value="THIOL_PROTEASE_CYS"/>
    <property type="match status" value="1"/>
</dbReference>
<organism evidence="6 7">
    <name type="scientific">Lactococcus lactis subsp. lactis</name>
    <name type="common">Streptococcus lactis</name>
    <dbReference type="NCBI Taxonomy" id="1360"/>
    <lineage>
        <taxon>Bacteria</taxon>
        <taxon>Bacillati</taxon>
        <taxon>Bacillota</taxon>
        <taxon>Bacilli</taxon>
        <taxon>Lactobacillales</taxon>
        <taxon>Streptococcaceae</taxon>
        <taxon>Lactococcus</taxon>
    </lineage>
</organism>
<evidence type="ECO:0000256" key="5">
    <source>
        <dbReference type="PIRSR" id="PIRSR005700-1"/>
    </source>
</evidence>
<dbReference type="GO" id="GO:0043418">
    <property type="term" value="P:homocysteine catabolic process"/>
    <property type="evidence" value="ECO:0007669"/>
    <property type="project" value="TreeGrafter"/>
</dbReference>
<dbReference type="GO" id="GO:0006508">
    <property type="term" value="P:proteolysis"/>
    <property type="evidence" value="ECO:0007669"/>
    <property type="project" value="UniProtKB-KW"/>
</dbReference>
<feature type="active site" evidence="5">
    <location>
        <position position="398"/>
    </location>
</feature>
<protein>
    <recommendedName>
        <fullName evidence="4">Aminopeptidase</fullName>
    </recommendedName>
</protein>
<comment type="caution">
    <text evidence="6">The sequence shown here is derived from an EMBL/GenBank/DDBJ whole genome shotgun (WGS) entry which is preliminary data.</text>
</comment>
<proteinExistence type="inferred from homology"/>
<dbReference type="PANTHER" id="PTHR10363:SF2">
    <property type="entry name" value="BLEOMYCIN HYDROLASE"/>
    <property type="match status" value="1"/>
</dbReference>
<feature type="active site" evidence="5">
    <location>
        <position position="88"/>
    </location>
</feature>
<reference evidence="6 7" key="1">
    <citation type="submission" date="2015-01" db="EMBL/GenBank/DDBJ databases">
        <title>Lactococcus lactis subsp.lactis JCM 5805 whole genome shotgun sequence.</title>
        <authorList>
            <person name="Fujii T."/>
            <person name="Tomita Y."/>
            <person name="Ikushima S."/>
            <person name="Fujiwara D."/>
        </authorList>
    </citation>
    <scope>NUCLEOTIDE SEQUENCE [LARGE SCALE GENOMIC DNA]</scope>
    <source>
        <strain evidence="6 7">JCM 5805</strain>
    </source>
</reference>
<dbReference type="Gene3D" id="3.90.70.10">
    <property type="entry name" value="Cysteine proteinases"/>
    <property type="match status" value="1"/>
</dbReference>
<keyword evidence="3 4" id="KW-0788">Thiol protease</keyword>
<dbReference type="GO" id="GO:0005737">
    <property type="term" value="C:cytoplasm"/>
    <property type="evidence" value="ECO:0007669"/>
    <property type="project" value="TreeGrafter"/>
</dbReference>
<keyword evidence="1 4" id="KW-0645">Protease</keyword>
<keyword evidence="4 6" id="KW-0031">Aminopeptidase</keyword>
<dbReference type="PROSITE" id="PS00639">
    <property type="entry name" value="THIOL_PROTEASE_HIS"/>
    <property type="match status" value="1"/>
</dbReference>
<dbReference type="GO" id="GO:0070005">
    <property type="term" value="F:cysteine-type aminopeptidase activity"/>
    <property type="evidence" value="ECO:0007669"/>
    <property type="project" value="InterPro"/>
</dbReference>
<evidence type="ECO:0000256" key="3">
    <source>
        <dbReference type="ARBA" id="ARBA00022807"/>
    </source>
</evidence>